<evidence type="ECO:0000256" key="1">
    <source>
        <dbReference type="ARBA" id="ARBA00010645"/>
    </source>
</evidence>
<proteinExistence type="inferred from homology"/>
<gene>
    <name evidence="3" type="ORF">G4223_13325</name>
</gene>
<organism evidence="3 4">
    <name type="scientific">Magnetospirillum aberrantis SpK</name>
    <dbReference type="NCBI Taxonomy" id="908842"/>
    <lineage>
        <taxon>Bacteria</taxon>
        <taxon>Pseudomonadati</taxon>
        <taxon>Pseudomonadota</taxon>
        <taxon>Alphaproteobacteria</taxon>
        <taxon>Rhodospirillales</taxon>
        <taxon>Rhodospirillaceae</taxon>
        <taxon>Magnetospirillum</taxon>
    </lineage>
</organism>
<name>A0A7C9V0E1_9PROT</name>
<evidence type="ECO:0000313" key="3">
    <source>
        <dbReference type="EMBL" id="NFV81094.1"/>
    </source>
</evidence>
<dbReference type="PANTHER" id="PTHR37483:SF1">
    <property type="entry name" value="UPF0125 PROTEIN RATB"/>
    <property type="match status" value="1"/>
</dbReference>
<comment type="similarity">
    <text evidence="1 2">Belongs to the UPF0125 (RnfH) family.</text>
</comment>
<dbReference type="PANTHER" id="PTHR37483">
    <property type="entry name" value="UPF0125 PROTEIN RATB"/>
    <property type="match status" value="1"/>
</dbReference>
<dbReference type="Pfam" id="PF03658">
    <property type="entry name" value="Ub-RnfH"/>
    <property type="match status" value="1"/>
</dbReference>
<dbReference type="NCBIfam" id="NF002490">
    <property type="entry name" value="PRK01777.1"/>
    <property type="match status" value="1"/>
</dbReference>
<dbReference type="Proteomes" id="UP000480684">
    <property type="component" value="Unassembled WGS sequence"/>
</dbReference>
<dbReference type="AlphaFoldDB" id="A0A7C9V0E1"/>
<keyword evidence="4" id="KW-1185">Reference proteome</keyword>
<dbReference type="InterPro" id="IPR016155">
    <property type="entry name" value="Mopterin_synth/thiamin_S_b"/>
</dbReference>
<dbReference type="EMBL" id="JAAIYP010000039">
    <property type="protein sequence ID" value="NFV81094.1"/>
    <property type="molecule type" value="Genomic_DNA"/>
</dbReference>
<dbReference type="InterPro" id="IPR005346">
    <property type="entry name" value="RnfH"/>
</dbReference>
<dbReference type="InterPro" id="IPR037021">
    <property type="entry name" value="RnfH_sf"/>
</dbReference>
<dbReference type="Gene3D" id="3.10.20.280">
    <property type="entry name" value="RnfH-like"/>
    <property type="match status" value="1"/>
</dbReference>
<dbReference type="SUPFAM" id="SSF54285">
    <property type="entry name" value="MoaD/ThiS"/>
    <property type="match status" value="1"/>
</dbReference>
<evidence type="ECO:0000256" key="2">
    <source>
        <dbReference type="HAMAP-Rule" id="MF_00460"/>
    </source>
</evidence>
<sequence>MNVKVVYAKPERQVVLSVEVPDGATIRDALDKSGILARCPDIDLTVNKVGVWGKVVELDAALENGARIEIYRPITCDPKTVKRRAKPEAEA</sequence>
<accession>A0A7C9V0E1</accession>
<comment type="caution">
    <text evidence="3">The sequence shown here is derived from an EMBL/GenBank/DDBJ whole genome shotgun (WGS) entry which is preliminary data.</text>
</comment>
<dbReference type="HAMAP" id="MF_00460">
    <property type="entry name" value="UPF0125_RnfH"/>
    <property type="match status" value="1"/>
</dbReference>
<dbReference type="RefSeq" id="WP_163680580.1">
    <property type="nucleotide sequence ID" value="NZ_JAAIYP010000039.1"/>
</dbReference>
<protein>
    <recommendedName>
        <fullName evidence="2">UPF0125 protein G4223_13325</fullName>
    </recommendedName>
</protein>
<reference evidence="3 4" key="1">
    <citation type="submission" date="2020-02" db="EMBL/GenBank/DDBJ databases">
        <authorList>
            <person name="Dziuba M."/>
            <person name="Kuznetsov B."/>
            <person name="Mardanov A."/>
            <person name="Ravin N."/>
            <person name="Grouzdev D."/>
        </authorList>
    </citation>
    <scope>NUCLEOTIDE SEQUENCE [LARGE SCALE GENOMIC DNA]</scope>
    <source>
        <strain evidence="3 4">SpK</strain>
    </source>
</reference>
<evidence type="ECO:0000313" key="4">
    <source>
        <dbReference type="Proteomes" id="UP000480684"/>
    </source>
</evidence>